<dbReference type="Pfam" id="PF00593">
    <property type="entry name" value="TonB_dep_Rec_b-barrel"/>
    <property type="match status" value="1"/>
</dbReference>
<dbReference type="AlphaFoldDB" id="A0A831PM96"/>
<dbReference type="Gene3D" id="2.170.130.10">
    <property type="entry name" value="TonB-dependent receptor, plug domain"/>
    <property type="match status" value="1"/>
</dbReference>
<evidence type="ECO:0000256" key="6">
    <source>
        <dbReference type="ARBA" id="ARBA00023077"/>
    </source>
</evidence>
<evidence type="ECO:0000313" key="14">
    <source>
        <dbReference type="EMBL" id="HDR52057.1"/>
    </source>
</evidence>
<keyword evidence="5" id="KW-0732">Signal</keyword>
<keyword evidence="3 10" id="KW-1134">Transmembrane beta strand</keyword>
<sequence>MPGFFLLKTGHLKDTGHNFCRFRREKTAFKNCFVKYSILYFLLSVVTFNSFAQNIRVVHAATKKPLENVLVIAKNFTTQTNADGWANLGNISKNEPLWFQHSSFIKITTTLEKIEARENIVELTEAPIRIDEVVISASRWEQIRTEVPFQIQNISSSDIFHVQPQTTADMLNSKGGVFIQKSQMGGGSPMIRGFSANRLLLVVDGIRMNNAIYRSGNLHNVISLDVNSLEQTEVIFGPGTVIYGSDALGGVMNFSTLTPRLSTSEETTQKGKILSRYAAVNKEKMVHGHFSLGNKRWAALVSATFSDFGDLRMGSHGPDEYLQKEYVLTGEKPGEDVIVKNDNPRIQTPTAYSQLNLMGKLRYRPAEYLDIMLGVHHSQTSDIPRYDRLVVYRNETLQYARWYYGPQKWSLISGELNYKKKHFLLDRFNLLAGFQHYAESRNDRKVYDSALNQRTEDLSIYSLNIDFGKTLNTQHELFYGAEAFYNLVGSTGKAIHLISSESINISSRYPDGSIYSNLAGYLSWKIKLSEKFIFQTGGRFTQTFLRGEFDRNFYAFPFDDFDMKNSALNGNAGMVWLPTNKWQINLNASTGFRSPNIDDVAKVFDSEPGNVIVPNPDLNPEYARNIEAGIIRNFSGRGKVEMTIFY</sequence>
<evidence type="ECO:0000256" key="9">
    <source>
        <dbReference type="ARBA" id="ARBA00023237"/>
    </source>
</evidence>
<evidence type="ECO:0000256" key="1">
    <source>
        <dbReference type="ARBA" id="ARBA00004571"/>
    </source>
</evidence>
<feature type="domain" description="TonB-dependent receptor plug" evidence="13">
    <location>
        <begin position="146"/>
        <end position="251"/>
    </location>
</feature>
<gene>
    <name evidence="14" type="ORF">ENN90_10650</name>
</gene>
<comment type="caution">
    <text evidence="14">The sequence shown here is derived from an EMBL/GenBank/DDBJ whole genome shotgun (WGS) entry which is preliminary data.</text>
</comment>
<dbReference type="SUPFAM" id="SSF56935">
    <property type="entry name" value="Porins"/>
    <property type="match status" value="1"/>
</dbReference>
<keyword evidence="6 11" id="KW-0798">TonB box</keyword>
<dbReference type="GO" id="GO:0009279">
    <property type="term" value="C:cell outer membrane"/>
    <property type="evidence" value="ECO:0007669"/>
    <property type="project" value="UniProtKB-SubCell"/>
</dbReference>
<organism evidence="14">
    <name type="scientific">Mariniphaga anaerophila</name>
    <dbReference type="NCBI Taxonomy" id="1484053"/>
    <lineage>
        <taxon>Bacteria</taxon>
        <taxon>Pseudomonadati</taxon>
        <taxon>Bacteroidota</taxon>
        <taxon>Bacteroidia</taxon>
        <taxon>Marinilabiliales</taxon>
        <taxon>Prolixibacteraceae</taxon>
        <taxon>Mariniphaga</taxon>
    </lineage>
</organism>
<dbReference type="PROSITE" id="PS52016">
    <property type="entry name" value="TONB_DEPENDENT_REC_3"/>
    <property type="match status" value="1"/>
</dbReference>
<feature type="domain" description="TonB-dependent receptor-like beta-barrel" evidence="12">
    <location>
        <begin position="391"/>
        <end position="646"/>
    </location>
</feature>
<name>A0A831PM96_9BACT</name>
<dbReference type="InterPro" id="IPR000531">
    <property type="entry name" value="Beta-barrel_TonB"/>
</dbReference>
<evidence type="ECO:0000256" key="7">
    <source>
        <dbReference type="ARBA" id="ARBA00023136"/>
    </source>
</evidence>
<evidence type="ECO:0000256" key="3">
    <source>
        <dbReference type="ARBA" id="ARBA00022452"/>
    </source>
</evidence>
<comment type="subcellular location">
    <subcellularLocation>
        <location evidence="1 10">Cell outer membrane</location>
        <topology evidence="1 10">Multi-pass membrane protein</topology>
    </subcellularLocation>
</comment>
<dbReference type="Proteomes" id="UP000886047">
    <property type="component" value="Unassembled WGS sequence"/>
</dbReference>
<dbReference type="GO" id="GO:0044718">
    <property type="term" value="P:siderophore transmembrane transport"/>
    <property type="evidence" value="ECO:0007669"/>
    <property type="project" value="TreeGrafter"/>
</dbReference>
<dbReference type="PANTHER" id="PTHR30069">
    <property type="entry name" value="TONB-DEPENDENT OUTER MEMBRANE RECEPTOR"/>
    <property type="match status" value="1"/>
</dbReference>
<evidence type="ECO:0000256" key="2">
    <source>
        <dbReference type="ARBA" id="ARBA00022448"/>
    </source>
</evidence>
<evidence type="ECO:0000256" key="10">
    <source>
        <dbReference type="PROSITE-ProRule" id="PRU01360"/>
    </source>
</evidence>
<dbReference type="PANTHER" id="PTHR30069:SF29">
    <property type="entry name" value="HEMOGLOBIN AND HEMOGLOBIN-HAPTOGLOBIN-BINDING PROTEIN 1-RELATED"/>
    <property type="match status" value="1"/>
</dbReference>
<feature type="non-terminal residue" evidence="14">
    <location>
        <position position="646"/>
    </location>
</feature>
<evidence type="ECO:0000259" key="12">
    <source>
        <dbReference type="Pfam" id="PF00593"/>
    </source>
</evidence>
<keyword evidence="9 10" id="KW-0998">Cell outer membrane</keyword>
<reference evidence="14" key="1">
    <citation type="journal article" date="2020" name="mSystems">
        <title>Genome- and Community-Level Interaction Insights into Carbon Utilization and Element Cycling Functions of Hydrothermarchaeota in Hydrothermal Sediment.</title>
        <authorList>
            <person name="Zhou Z."/>
            <person name="Liu Y."/>
            <person name="Xu W."/>
            <person name="Pan J."/>
            <person name="Luo Z.H."/>
            <person name="Li M."/>
        </authorList>
    </citation>
    <scope>NUCLEOTIDE SEQUENCE [LARGE SCALE GENOMIC DNA]</scope>
    <source>
        <strain evidence="14">SpSt-1217</strain>
    </source>
</reference>
<evidence type="ECO:0000256" key="8">
    <source>
        <dbReference type="ARBA" id="ARBA00023170"/>
    </source>
</evidence>
<dbReference type="GO" id="GO:0015344">
    <property type="term" value="F:siderophore uptake transmembrane transporter activity"/>
    <property type="evidence" value="ECO:0007669"/>
    <property type="project" value="TreeGrafter"/>
</dbReference>
<dbReference type="InterPro" id="IPR039426">
    <property type="entry name" value="TonB-dep_rcpt-like"/>
</dbReference>
<keyword evidence="2 10" id="KW-0813">Transport</keyword>
<evidence type="ECO:0000256" key="5">
    <source>
        <dbReference type="ARBA" id="ARBA00022729"/>
    </source>
</evidence>
<dbReference type="InterPro" id="IPR037066">
    <property type="entry name" value="Plug_dom_sf"/>
</dbReference>
<evidence type="ECO:0000256" key="4">
    <source>
        <dbReference type="ARBA" id="ARBA00022692"/>
    </source>
</evidence>
<comment type="similarity">
    <text evidence="10 11">Belongs to the TonB-dependent receptor family.</text>
</comment>
<dbReference type="Pfam" id="PF07715">
    <property type="entry name" value="Plug"/>
    <property type="match status" value="1"/>
</dbReference>
<dbReference type="InterPro" id="IPR036942">
    <property type="entry name" value="Beta-barrel_TonB_sf"/>
</dbReference>
<dbReference type="Gene3D" id="2.40.170.20">
    <property type="entry name" value="TonB-dependent receptor, beta-barrel domain"/>
    <property type="match status" value="1"/>
</dbReference>
<protein>
    <submittedName>
        <fullName evidence="14">TonB-dependent receptor</fullName>
    </submittedName>
</protein>
<accession>A0A831PM96</accession>
<keyword evidence="7 10" id="KW-0472">Membrane</keyword>
<dbReference type="EMBL" id="DSDK01000582">
    <property type="protein sequence ID" value="HDR52057.1"/>
    <property type="molecule type" value="Genomic_DNA"/>
</dbReference>
<dbReference type="InterPro" id="IPR012910">
    <property type="entry name" value="Plug_dom"/>
</dbReference>
<proteinExistence type="inferred from homology"/>
<keyword evidence="8 14" id="KW-0675">Receptor</keyword>
<evidence type="ECO:0000259" key="13">
    <source>
        <dbReference type="Pfam" id="PF07715"/>
    </source>
</evidence>
<keyword evidence="4 10" id="KW-0812">Transmembrane</keyword>
<evidence type="ECO:0000256" key="11">
    <source>
        <dbReference type="RuleBase" id="RU003357"/>
    </source>
</evidence>